<dbReference type="EMBL" id="CAKXAJ010025464">
    <property type="protein sequence ID" value="CAH2239862.1"/>
    <property type="molecule type" value="Genomic_DNA"/>
</dbReference>
<keyword evidence="3" id="KW-1185">Reference proteome</keyword>
<proteinExistence type="predicted"/>
<evidence type="ECO:0000313" key="3">
    <source>
        <dbReference type="Proteomes" id="UP000838756"/>
    </source>
</evidence>
<evidence type="ECO:0000256" key="1">
    <source>
        <dbReference type="SAM" id="MobiDB-lite"/>
    </source>
</evidence>
<comment type="caution">
    <text evidence="2">The sequence shown here is derived from an EMBL/GenBank/DDBJ whole genome shotgun (WGS) entry which is preliminary data.</text>
</comment>
<feature type="region of interest" description="Disordered" evidence="1">
    <location>
        <begin position="106"/>
        <end position="128"/>
    </location>
</feature>
<name>A0A8S4RQG1_9NEOP</name>
<feature type="compositionally biased region" description="Low complexity" evidence="1">
    <location>
        <begin position="106"/>
        <end position="118"/>
    </location>
</feature>
<protein>
    <submittedName>
        <fullName evidence="2">Jg4549 protein</fullName>
    </submittedName>
</protein>
<dbReference type="OrthoDB" id="7374302at2759"/>
<reference evidence="2" key="1">
    <citation type="submission" date="2022-03" db="EMBL/GenBank/DDBJ databases">
        <authorList>
            <person name="Lindestad O."/>
        </authorList>
    </citation>
    <scope>NUCLEOTIDE SEQUENCE</scope>
</reference>
<accession>A0A8S4RQG1</accession>
<dbReference type="AlphaFoldDB" id="A0A8S4RQG1"/>
<dbReference type="Proteomes" id="UP000838756">
    <property type="component" value="Unassembled WGS sequence"/>
</dbReference>
<gene>
    <name evidence="2" type="primary">jg4549</name>
    <name evidence="2" type="ORF">PAEG_LOCUS16500</name>
</gene>
<evidence type="ECO:0000313" key="2">
    <source>
        <dbReference type="EMBL" id="CAH2239862.1"/>
    </source>
</evidence>
<sequence>MSMKLISSAKRNIVWGTFTAPSVFSVTDNGPQRHHRQQPVIHEPFDLPIEGCVQGSGQTQRHHPHHVSGDAVNVVHDRECRAKRDPHVPAEKAGPRRFILAASPSARTPRTGTRVPRGGPAPRPPCGQLPSARLSSERTMALRVNETQAYIRRYLIMESFTGSLTVISLSRLRVQI</sequence>
<organism evidence="2 3">
    <name type="scientific">Pararge aegeria aegeria</name>
    <dbReference type="NCBI Taxonomy" id="348720"/>
    <lineage>
        <taxon>Eukaryota</taxon>
        <taxon>Metazoa</taxon>
        <taxon>Ecdysozoa</taxon>
        <taxon>Arthropoda</taxon>
        <taxon>Hexapoda</taxon>
        <taxon>Insecta</taxon>
        <taxon>Pterygota</taxon>
        <taxon>Neoptera</taxon>
        <taxon>Endopterygota</taxon>
        <taxon>Lepidoptera</taxon>
        <taxon>Glossata</taxon>
        <taxon>Ditrysia</taxon>
        <taxon>Papilionoidea</taxon>
        <taxon>Nymphalidae</taxon>
        <taxon>Satyrinae</taxon>
        <taxon>Satyrini</taxon>
        <taxon>Parargina</taxon>
        <taxon>Pararge</taxon>
    </lineage>
</organism>